<feature type="repeat" description="ANK" evidence="1">
    <location>
        <begin position="1432"/>
        <end position="1465"/>
    </location>
</feature>
<evidence type="ECO:0000259" key="4">
    <source>
        <dbReference type="PROSITE" id="PS50158"/>
    </source>
</evidence>
<dbReference type="PROSITE" id="PS50297">
    <property type="entry name" value="ANK_REP_REGION"/>
    <property type="match status" value="1"/>
</dbReference>
<keyword evidence="6" id="KW-1185">Reference proteome</keyword>
<proteinExistence type="predicted"/>
<feature type="region of interest" description="Disordered" evidence="3">
    <location>
        <begin position="1054"/>
        <end position="1114"/>
    </location>
</feature>
<feature type="compositionally biased region" description="Basic residues" evidence="3">
    <location>
        <begin position="596"/>
        <end position="614"/>
    </location>
</feature>
<evidence type="ECO:0000256" key="3">
    <source>
        <dbReference type="SAM" id="MobiDB-lite"/>
    </source>
</evidence>
<dbReference type="InterPro" id="IPR001878">
    <property type="entry name" value="Znf_CCHC"/>
</dbReference>
<gene>
    <name evidence="5" type="ORF">PSNMU_V1.4_AUG-EV-PASAV3_0004690</name>
</gene>
<feature type="compositionally biased region" description="Basic and acidic residues" evidence="3">
    <location>
        <begin position="1768"/>
        <end position="1777"/>
    </location>
</feature>
<dbReference type="PROSITE" id="PS50088">
    <property type="entry name" value="ANK_REPEAT"/>
    <property type="match status" value="1"/>
</dbReference>
<feature type="compositionally biased region" description="Acidic residues" evidence="3">
    <location>
        <begin position="617"/>
        <end position="630"/>
    </location>
</feature>
<dbReference type="OrthoDB" id="53788at2759"/>
<evidence type="ECO:0000256" key="1">
    <source>
        <dbReference type="PROSITE-ProRule" id="PRU00023"/>
    </source>
</evidence>
<feature type="region of interest" description="Disordered" evidence="3">
    <location>
        <begin position="1"/>
        <end position="58"/>
    </location>
</feature>
<feature type="compositionally biased region" description="Polar residues" evidence="3">
    <location>
        <begin position="576"/>
        <end position="595"/>
    </location>
</feature>
<dbReference type="PROSITE" id="PS50158">
    <property type="entry name" value="ZF_CCHC"/>
    <property type="match status" value="1"/>
</dbReference>
<evidence type="ECO:0000256" key="2">
    <source>
        <dbReference type="PROSITE-ProRule" id="PRU00047"/>
    </source>
</evidence>
<keyword evidence="2" id="KW-0863">Zinc-finger</keyword>
<feature type="compositionally biased region" description="Basic and acidic residues" evidence="3">
    <location>
        <begin position="1805"/>
        <end position="1823"/>
    </location>
</feature>
<feature type="region of interest" description="Disordered" evidence="3">
    <location>
        <begin position="1758"/>
        <end position="1851"/>
    </location>
</feature>
<feature type="compositionally biased region" description="Basic residues" evidence="3">
    <location>
        <begin position="1101"/>
        <end position="1113"/>
    </location>
</feature>
<dbReference type="Proteomes" id="UP000291116">
    <property type="component" value="Unassembled WGS sequence"/>
</dbReference>
<dbReference type="EMBL" id="CAACVS010000009">
    <property type="protein sequence ID" value="VEU33779.1"/>
    <property type="molecule type" value="Genomic_DNA"/>
</dbReference>
<accession>A0A448YVJ9</accession>
<feature type="compositionally biased region" description="Basic and acidic residues" evidence="3">
    <location>
        <begin position="1833"/>
        <end position="1851"/>
    </location>
</feature>
<sequence>MAQLPPLVSYTLPSADASEESEKYKYEGSGQRLVEEQKLGSGTDSSSSGTILTGESNLDEEQYTVAKSSCTENSTVNADSEIITIVKGENNSHNNQIQENHIDNLNSVDAVKIFESGHRHNNNDNNTKKRFLGKCTHCGKKGHEAVQCWEKEENADQRPKNWVSNKEKREVMGVAISAQSATEGRSPISVSGQKRRCPSKTTSIIEGEMSSHDDIVKRKHQDFYSKLYPCIPNTTITNLSYDASIGAVEGAMDSEGSLTSISSGGSWKIASLPRQSLQLRPWESDSKVHTAYHHTKWIIPKWIPNDSGEYLDEDVTSLLFTPPQFSKHVLVRAEDAIKKLDNMHHLWKATLSSNDHTSPQSYVVEATGTAKVLEILRQLIQVFVRLEIERSNLNRLVNDDNSLIVEIPWVIDLQANPSHQTLGARISGVHYANTVGAYIKTVHPDSVLIKALGNDACSRGCALLAVNGKKIAKASQIGKLVTEAKSEISEISKGSPTVTIQLTLCLSKYCDLSAATNLFRMNLRKNDGSPYNKEEHLNFMLQRCIAIEQRQDLNFIQCHDSTTQQKTVDQIQMQEEQDTNCSKSDQKLKLNSSQISKKRASGSSHKTKTKRRKVVGIEDESDRESSSEEESLSLTEDTFVKVKKRAANDGIKKFWHFEEKMRPLISLDFRDTKINSKLITSSMWKKHKELFGEDQVCGENCRCIMLLPDITKNVIQDYIVRQRKKKQVVETEEILTKNTNGLCKYFAPKFVPLLEMEYPNETKSKLLKRLVSMWELHQENRMYGIRCKKNCACEGEWDQLFGKGDREKANAFLKQTRHFQKRNVSQVIKKAKPEGLVIPRKKKTPAPILTHKKHDDSNEVISMMKIGESSLISSMASRNEPYEIAFDSSIALGGYFKTEGNPQRCIIYSKYKDGQMAKHQKLGNGTTVVSVVTGETKNPIHSHNDLKHFYENAQRTRSILCILFVNQSAKSDYAQSESGWDDLGQWISTNYLDDDHGWAGGATVVKTPQVRKVSIASSKPIEAILPGQELFEPNADGKTRQTTVQEWTSIINTTKPGHNERVPPKPLIGKQSTFLPDEPIGSLQKSNQGIGGLLSQGKGRITSRRKRTHSKKVKFSEPKNEEFYFCKNEAANVRRVLSTGKIETNKTSQKLKPQQTLVDALTNGSCKDMLQVLQMQPCEDPNLESLLQKQYSVTGIEMRNHPQRTGHGSKNNDFYAKYRALSIYIHCIHLIERAMCLKKWYALEIELNYIDLVRDNQTQNDVIEGGVSLKSKNGNALTDLGRLPSRQCSQHMSYSDSESPLLFNVHNNKAFSFDQRNLIIALTKRSSEGSEATATNVGCFKLNLDEIEEKCPSDGSHVKHSQLLVRNGTGEISSGFASFTVKKRKADSSYIREKKREVSKKLRQQFAQIERFNQDPKIDPDVHMNGNIFGLDGKSILHAAVNLMDDDDLIRKLLKLGANPRSCDYLSIGSPLSLAQRNYYHSAEKEKSMRCENSADLELHEKRSNQARLIVEMLKNHSTEPNAPVANSSLASGVSKQSSYVLQNRQSNALSSKSDIQSTSTPKQRMSATEYNQLASRTTVSHASSTRETSAMISDSKESISYSQQSNPQPTSAKGGIHLPMLKDPNWFEFPREWTGHYKKCVHGDDCRFFKQRKCRFWHDLRNLLPHGQISPPPVSSLPSLADLPVLSAHQVVYKEVGCWHTAAYADRDSNLIIYVTKILSYSGSVGTDGTCWFRTRADALVGLRFTVYFEMKNEDATRTAPSGHRGRNSDHGDRSSSSHYTNQSKNTSHRKHQHQHQHQHQRQHSGDRSHYYKSYDFRDENRHSRHGNKQNHHNDYYDSRRDSDRAHHGR</sequence>
<feature type="compositionally biased region" description="Polar residues" evidence="3">
    <location>
        <begin position="1778"/>
        <end position="1787"/>
    </location>
</feature>
<dbReference type="GO" id="GO:0008270">
    <property type="term" value="F:zinc ion binding"/>
    <property type="evidence" value="ECO:0007669"/>
    <property type="project" value="UniProtKB-KW"/>
</dbReference>
<feature type="region of interest" description="Disordered" evidence="3">
    <location>
        <begin position="180"/>
        <end position="199"/>
    </location>
</feature>
<dbReference type="InterPro" id="IPR002110">
    <property type="entry name" value="Ankyrin_rpt"/>
</dbReference>
<feature type="region of interest" description="Disordered" evidence="3">
    <location>
        <begin position="576"/>
        <end position="630"/>
    </location>
</feature>
<keyword evidence="2" id="KW-0862">Zinc</keyword>
<organism evidence="5 6">
    <name type="scientific">Pseudo-nitzschia multistriata</name>
    <dbReference type="NCBI Taxonomy" id="183589"/>
    <lineage>
        <taxon>Eukaryota</taxon>
        <taxon>Sar</taxon>
        <taxon>Stramenopiles</taxon>
        <taxon>Ochrophyta</taxon>
        <taxon>Bacillariophyta</taxon>
        <taxon>Bacillariophyceae</taxon>
        <taxon>Bacillariophycidae</taxon>
        <taxon>Bacillariales</taxon>
        <taxon>Bacillariaceae</taxon>
        <taxon>Pseudo-nitzschia</taxon>
    </lineage>
</organism>
<protein>
    <recommendedName>
        <fullName evidence="4">CCHC-type domain-containing protein</fullName>
    </recommendedName>
</protein>
<dbReference type="GO" id="GO:0003676">
    <property type="term" value="F:nucleic acid binding"/>
    <property type="evidence" value="ECO:0007669"/>
    <property type="project" value="InterPro"/>
</dbReference>
<reference evidence="5 6" key="1">
    <citation type="submission" date="2019-01" db="EMBL/GenBank/DDBJ databases">
        <authorList>
            <person name="Ferrante I. M."/>
        </authorList>
    </citation>
    <scope>NUCLEOTIDE SEQUENCE [LARGE SCALE GENOMIC DNA]</scope>
    <source>
        <strain evidence="5 6">B856</strain>
    </source>
</reference>
<feature type="domain" description="CCHC-type" evidence="4">
    <location>
        <begin position="134"/>
        <end position="148"/>
    </location>
</feature>
<evidence type="ECO:0000313" key="6">
    <source>
        <dbReference type="Proteomes" id="UP000291116"/>
    </source>
</evidence>
<keyword evidence="1" id="KW-0040">ANK repeat</keyword>
<feature type="compositionally biased region" description="Polar residues" evidence="3">
    <location>
        <begin position="180"/>
        <end position="192"/>
    </location>
</feature>
<feature type="compositionally biased region" description="Basic residues" evidence="3">
    <location>
        <begin position="1788"/>
        <end position="1804"/>
    </location>
</feature>
<keyword evidence="2" id="KW-0479">Metal-binding</keyword>
<feature type="compositionally biased region" description="Low complexity" evidence="3">
    <location>
        <begin position="40"/>
        <end position="54"/>
    </location>
</feature>
<feature type="region of interest" description="Disordered" evidence="3">
    <location>
        <begin position="1545"/>
        <end position="1616"/>
    </location>
</feature>
<evidence type="ECO:0000313" key="5">
    <source>
        <dbReference type="EMBL" id="VEU33779.1"/>
    </source>
</evidence>
<feature type="compositionally biased region" description="Polar residues" evidence="3">
    <location>
        <begin position="1545"/>
        <end position="1612"/>
    </location>
</feature>
<name>A0A448YVJ9_9STRA</name>